<sequence>MITLQQAMQQLPLVAILRGITPSEVLDYAHVLVDLGYRVIEVPLNSPSPYESIKLLSDKYGEQVVIGAGTVVNKQQVDEVQQAGGRIIISPHADVEVIRYSKQQGLYSVPGFYTPTEGYAAIHAGADALKLFPAETAGPAGLKAMTTILPKIDILPVGGVSPDNMRTYMDAGASGFGLGSGLYKAGMSLADFTDNATQYVEFYR</sequence>
<dbReference type="PANTHER" id="PTHR30246">
    <property type="entry name" value="2-KETO-3-DEOXY-6-PHOSPHOGLUCONATE ALDOLASE"/>
    <property type="match status" value="1"/>
</dbReference>
<dbReference type="InterPro" id="IPR013785">
    <property type="entry name" value="Aldolase_TIM"/>
</dbReference>
<evidence type="ECO:0000256" key="3">
    <source>
        <dbReference type="ARBA" id="ARBA00011233"/>
    </source>
</evidence>
<comment type="caution">
    <text evidence="6">The sequence shown here is derived from an EMBL/GenBank/DDBJ whole genome shotgun (WGS) entry which is preliminary data.</text>
</comment>
<dbReference type="PROSITE" id="PS00160">
    <property type="entry name" value="ALDOLASE_KDPG_KHG_2"/>
    <property type="match status" value="1"/>
</dbReference>
<evidence type="ECO:0000256" key="4">
    <source>
        <dbReference type="ARBA" id="ARBA00023239"/>
    </source>
</evidence>
<dbReference type="Gene3D" id="3.20.20.70">
    <property type="entry name" value="Aldolase class I"/>
    <property type="match status" value="1"/>
</dbReference>
<dbReference type="EMBL" id="JAVIFY010000001">
    <property type="protein sequence ID" value="MDQ9090352.1"/>
    <property type="molecule type" value="Genomic_DNA"/>
</dbReference>
<dbReference type="SUPFAM" id="SSF51569">
    <property type="entry name" value="Aldolase"/>
    <property type="match status" value="1"/>
</dbReference>
<evidence type="ECO:0000256" key="5">
    <source>
        <dbReference type="ARBA" id="ARBA00023277"/>
    </source>
</evidence>
<dbReference type="InterPro" id="IPR000887">
    <property type="entry name" value="Aldlse_KDPG_KHG"/>
</dbReference>
<dbReference type="NCBIfam" id="NF006600">
    <property type="entry name" value="PRK09140.1"/>
    <property type="match status" value="1"/>
</dbReference>
<dbReference type="CDD" id="cd00452">
    <property type="entry name" value="KDPG_aldolase"/>
    <property type="match status" value="1"/>
</dbReference>
<dbReference type="RefSeq" id="WP_138553927.1">
    <property type="nucleotide sequence ID" value="NZ_JAVIFY010000001.1"/>
</dbReference>
<keyword evidence="5" id="KW-0119">Carbohydrate metabolism</keyword>
<reference evidence="6 7" key="1">
    <citation type="submission" date="2023-08" db="EMBL/GenBank/DDBJ databases">
        <title>Pseudoalteromonas haloplanktis LL1 genome.</title>
        <authorList>
            <person name="Wu S."/>
        </authorList>
    </citation>
    <scope>NUCLEOTIDE SEQUENCE [LARGE SCALE GENOMIC DNA]</scope>
    <source>
        <strain evidence="6 7">LL1</strain>
    </source>
</reference>
<evidence type="ECO:0000256" key="2">
    <source>
        <dbReference type="ARBA" id="ARBA00006906"/>
    </source>
</evidence>
<organism evidence="6 7">
    <name type="scientific">Pseudoalteromonas haloplanktis</name>
    <name type="common">Alteromonas haloplanktis</name>
    <dbReference type="NCBI Taxonomy" id="228"/>
    <lineage>
        <taxon>Bacteria</taxon>
        <taxon>Pseudomonadati</taxon>
        <taxon>Pseudomonadota</taxon>
        <taxon>Gammaproteobacteria</taxon>
        <taxon>Alteromonadales</taxon>
        <taxon>Pseudoalteromonadaceae</taxon>
        <taxon>Pseudoalteromonas</taxon>
    </lineage>
</organism>
<comment type="pathway">
    <text evidence="1">Carbohydrate acid metabolism.</text>
</comment>
<dbReference type="Proteomes" id="UP001226574">
    <property type="component" value="Unassembled WGS sequence"/>
</dbReference>
<evidence type="ECO:0000256" key="1">
    <source>
        <dbReference type="ARBA" id="ARBA00004761"/>
    </source>
</evidence>
<comment type="similarity">
    <text evidence="2">Belongs to the KHG/KDPG aldolase family.</text>
</comment>
<keyword evidence="4 6" id="KW-0456">Lyase</keyword>
<dbReference type="InterPro" id="IPR031338">
    <property type="entry name" value="KDPG/KHG_AS_2"/>
</dbReference>
<keyword evidence="7" id="KW-1185">Reference proteome</keyword>
<name>A0ABU1B7Z4_PSEHA</name>
<dbReference type="PANTHER" id="PTHR30246:SF1">
    <property type="entry name" value="2-DEHYDRO-3-DEOXY-6-PHOSPHOGALACTONATE ALDOLASE-RELATED"/>
    <property type="match status" value="1"/>
</dbReference>
<proteinExistence type="inferred from homology"/>
<accession>A0ABU1B7Z4</accession>
<dbReference type="EC" id="4.1.2.21" evidence="6"/>
<evidence type="ECO:0000313" key="7">
    <source>
        <dbReference type="Proteomes" id="UP001226574"/>
    </source>
</evidence>
<protein>
    <submittedName>
        <fullName evidence="6">2-dehydro-3-deoxy-6-phosphogalactonate aldolase</fullName>
        <ecNumber evidence="6">4.1.2.21</ecNumber>
    </submittedName>
</protein>
<gene>
    <name evidence="6" type="ORF">RC083_01955</name>
</gene>
<dbReference type="GO" id="GO:0008674">
    <property type="term" value="F:2-dehydro-3-deoxy-6-phosphogalactonate aldolase activity"/>
    <property type="evidence" value="ECO:0007669"/>
    <property type="project" value="UniProtKB-EC"/>
</dbReference>
<dbReference type="Pfam" id="PF01081">
    <property type="entry name" value="Aldolase"/>
    <property type="match status" value="1"/>
</dbReference>
<evidence type="ECO:0000313" key="6">
    <source>
        <dbReference type="EMBL" id="MDQ9090352.1"/>
    </source>
</evidence>
<comment type="subunit">
    <text evidence="3">Homotrimer.</text>
</comment>